<feature type="compositionally biased region" description="Basic and acidic residues" evidence="1">
    <location>
        <begin position="68"/>
        <end position="81"/>
    </location>
</feature>
<protein>
    <submittedName>
        <fullName evidence="2">Uncharacterized protein</fullName>
    </submittedName>
</protein>
<reference evidence="3" key="1">
    <citation type="submission" date="2015-07" db="EMBL/GenBank/DDBJ databases">
        <authorList>
            <person name="Teixeira M.M."/>
            <person name="Souza R.C."/>
            <person name="Almeida L.G."/>
            <person name="Vicente V.A."/>
            <person name="de Hoog S."/>
            <person name="Bocca A.L."/>
            <person name="de Almeida S.R."/>
            <person name="Vasconcelos A.T."/>
            <person name="Felipe M.S."/>
        </authorList>
    </citation>
    <scope>NUCLEOTIDE SEQUENCE [LARGE SCALE GENOMIC DNA]</scope>
    <source>
        <strain evidence="3">KSF</strain>
    </source>
</reference>
<accession>A0A1C1CLL8</accession>
<proteinExistence type="predicted"/>
<evidence type="ECO:0000256" key="1">
    <source>
        <dbReference type="SAM" id="MobiDB-lite"/>
    </source>
</evidence>
<feature type="compositionally biased region" description="Polar residues" evidence="1">
    <location>
        <begin position="1"/>
        <end position="10"/>
    </location>
</feature>
<feature type="region of interest" description="Disordered" evidence="1">
    <location>
        <begin position="1"/>
        <end position="123"/>
    </location>
</feature>
<organism evidence="2 3">
    <name type="scientific">Cladophialophora carrionii</name>
    <dbReference type="NCBI Taxonomy" id="86049"/>
    <lineage>
        <taxon>Eukaryota</taxon>
        <taxon>Fungi</taxon>
        <taxon>Dikarya</taxon>
        <taxon>Ascomycota</taxon>
        <taxon>Pezizomycotina</taxon>
        <taxon>Eurotiomycetes</taxon>
        <taxon>Chaetothyriomycetidae</taxon>
        <taxon>Chaetothyriales</taxon>
        <taxon>Herpotrichiellaceae</taxon>
        <taxon>Cladophialophora</taxon>
    </lineage>
</organism>
<dbReference type="VEuPathDB" id="FungiDB:G647_03298"/>
<evidence type="ECO:0000313" key="3">
    <source>
        <dbReference type="Proteomes" id="UP000094526"/>
    </source>
</evidence>
<keyword evidence="3" id="KW-1185">Reference proteome</keyword>
<dbReference type="VEuPathDB" id="FungiDB:CLCR_05259"/>
<dbReference type="EMBL" id="LGRB01000011">
    <property type="protein sequence ID" value="OCT49379.1"/>
    <property type="molecule type" value="Genomic_DNA"/>
</dbReference>
<name>A0A1C1CLL8_9EURO</name>
<dbReference type="OrthoDB" id="4141829at2759"/>
<sequence>MCFSSNTIDDPTQPPMRVGGAFSRRVPDPTQQPIHITESNDAHVSESQTSDTRKRKGSHKNGAAFVDVTDKEPEAVTRKQSDAAAEAAHPSPKRDAQKNWRSRSSNPATFGFGLGADFGATPA</sequence>
<dbReference type="AlphaFoldDB" id="A0A1C1CLL8"/>
<dbReference type="Proteomes" id="UP000094526">
    <property type="component" value="Unassembled WGS sequence"/>
</dbReference>
<gene>
    <name evidence="2" type="ORF">CLCR_05259</name>
</gene>
<comment type="caution">
    <text evidence="2">The sequence shown here is derived from an EMBL/GenBank/DDBJ whole genome shotgun (WGS) entry which is preliminary data.</text>
</comment>
<evidence type="ECO:0000313" key="2">
    <source>
        <dbReference type="EMBL" id="OCT49379.1"/>
    </source>
</evidence>